<dbReference type="Gene3D" id="3.40.50.300">
    <property type="entry name" value="P-loop containing nucleotide triphosphate hydrolases"/>
    <property type="match status" value="2"/>
</dbReference>
<dbReference type="InterPro" id="IPR006554">
    <property type="entry name" value="Helicase-like_DEXD_c2"/>
</dbReference>
<evidence type="ECO:0000256" key="2">
    <source>
        <dbReference type="ARBA" id="ARBA00022723"/>
    </source>
</evidence>
<feature type="compositionally biased region" description="Basic residues" evidence="13">
    <location>
        <begin position="730"/>
        <end position="739"/>
    </location>
</feature>
<keyword evidence="6 15" id="KW-0347">Helicase</keyword>
<dbReference type="Pfam" id="PF13307">
    <property type="entry name" value="Helicase_C_2"/>
    <property type="match status" value="1"/>
</dbReference>
<dbReference type="PANTHER" id="PTHR11472:SF34">
    <property type="entry name" value="REGULATOR OF TELOMERE ELONGATION HELICASE 1"/>
    <property type="match status" value="1"/>
</dbReference>
<evidence type="ECO:0000313" key="15">
    <source>
        <dbReference type="EMBL" id="MCD1293708.1"/>
    </source>
</evidence>
<dbReference type="EMBL" id="PGCK01000001">
    <property type="protein sequence ID" value="MCD1293708.1"/>
    <property type="molecule type" value="Genomic_DNA"/>
</dbReference>
<dbReference type="PROSITE" id="PS51193">
    <property type="entry name" value="HELICASE_ATP_BIND_2"/>
    <property type="match status" value="1"/>
</dbReference>
<dbReference type="Pfam" id="PF06733">
    <property type="entry name" value="DEAD_2"/>
    <property type="match status" value="1"/>
</dbReference>
<dbReference type="SUPFAM" id="SSF52540">
    <property type="entry name" value="P-loop containing nucleoside triphosphate hydrolases"/>
    <property type="match status" value="2"/>
</dbReference>
<dbReference type="PANTHER" id="PTHR11472">
    <property type="entry name" value="DNA REPAIR DEAD HELICASE RAD3/XP-D SUBFAMILY MEMBER"/>
    <property type="match status" value="1"/>
</dbReference>
<dbReference type="GO" id="GO:0003677">
    <property type="term" value="F:DNA binding"/>
    <property type="evidence" value="ECO:0007669"/>
    <property type="project" value="UniProtKB-KW"/>
</dbReference>
<dbReference type="InterPro" id="IPR014013">
    <property type="entry name" value="Helic_SF1/SF2_ATP-bd_DinG/Rad3"/>
</dbReference>
<evidence type="ECO:0000256" key="10">
    <source>
        <dbReference type="ARBA" id="ARBA00023125"/>
    </source>
</evidence>
<reference evidence="15 16" key="1">
    <citation type="submission" date="2017-11" db="EMBL/GenBank/DDBJ databases">
        <title>Isolation and Characterization of Family Methanocellaceae Species from Potential Methane Hydrate Area Offshore Southwestern Taiwan.</title>
        <authorList>
            <person name="Zhang W.-L."/>
            <person name="Chen W.-C."/>
            <person name="Lai M.-C."/>
            <person name="Chen S.-C."/>
        </authorList>
    </citation>
    <scope>NUCLEOTIDE SEQUENCE [LARGE SCALE GENOMIC DNA]</scope>
    <source>
        <strain evidence="15 16">CWC-04</strain>
    </source>
</reference>
<keyword evidence="8" id="KW-0408">Iron</keyword>
<keyword evidence="16" id="KW-1185">Reference proteome</keyword>
<evidence type="ECO:0000256" key="3">
    <source>
        <dbReference type="ARBA" id="ARBA00022741"/>
    </source>
</evidence>
<dbReference type="InterPro" id="IPR014001">
    <property type="entry name" value="Helicase_ATP-bd"/>
</dbReference>
<proteinExistence type="predicted"/>
<dbReference type="SMART" id="SM00488">
    <property type="entry name" value="DEXDc2"/>
    <property type="match status" value="1"/>
</dbReference>
<dbReference type="Gene3D" id="1.10.275.40">
    <property type="match status" value="1"/>
</dbReference>
<comment type="caution">
    <text evidence="15">The sequence shown here is derived from an EMBL/GenBank/DDBJ whole genome shotgun (WGS) entry which is preliminary data.</text>
</comment>
<organism evidence="15 16">
    <name type="scientific">Methanooceanicella nereidis</name>
    <dbReference type="NCBI Taxonomy" id="2052831"/>
    <lineage>
        <taxon>Archaea</taxon>
        <taxon>Methanobacteriati</taxon>
        <taxon>Methanobacteriota</taxon>
        <taxon>Stenosarchaea group</taxon>
        <taxon>Methanomicrobia</taxon>
        <taxon>Methanocellales</taxon>
        <taxon>Methanocellaceae</taxon>
        <taxon>Methanooceanicella</taxon>
    </lineage>
</organism>
<keyword evidence="9" id="KW-0411">Iron-sulfur</keyword>
<dbReference type="InterPro" id="IPR045028">
    <property type="entry name" value="DinG/Rad3-like"/>
</dbReference>
<accession>A0AAP2RAF6</accession>
<dbReference type="InterPro" id="IPR010614">
    <property type="entry name" value="RAD3-like_helicase_DEAD"/>
</dbReference>
<evidence type="ECO:0000256" key="5">
    <source>
        <dbReference type="ARBA" id="ARBA00022801"/>
    </source>
</evidence>
<dbReference type="GO" id="GO:0016818">
    <property type="term" value="F:hydrolase activity, acting on acid anhydrides, in phosphorus-containing anhydrides"/>
    <property type="evidence" value="ECO:0007669"/>
    <property type="project" value="InterPro"/>
</dbReference>
<dbReference type="GO" id="GO:0003678">
    <property type="term" value="F:DNA helicase activity"/>
    <property type="evidence" value="ECO:0007669"/>
    <property type="project" value="InterPro"/>
</dbReference>
<name>A0AAP2RAF6_9EURY</name>
<keyword evidence="11" id="KW-0234">DNA repair</keyword>
<evidence type="ECO:0000256" key="11">
    <source>
        <dbReference type="ARBA" id="ARBA00023204"/>
    </source>
</evidence>
<feature type="region of interest" description="Disordered" evidence="13">
    <location>
        <begin position="714"/>
        <end position="739"/>
    </location>
</feature>
<dbReference type="Proteomes" id="UP001320159">
    <property type="component" value="Unassembled WGS sequence"/>
</dbReference>
<evidence type="ECO:0000256" key="7">
    <source>
        <dbReference type="ARBA" id="ARBA00022840"/>
    </source>
</evidence>
<evidence type="ECO:0000256" key="1">
    <source>
        <dbReference type="ARBA" id="ARBA00022485"/>
    </source>
</evidence>
<dbReference type="GO" id="GO:0006281">
    <property type="term" value="P:DNA repair"/>
    <property type="evidence" value="ECO:0007669"/>
    <property type="project" value="UniProtKB-KW"/>
</dbReference>
<dbReference type="AlphaFoldDB" id="A0AAP2RAF6"/>
<evidence type="ECO:0000256" key="4">
    <source>
        <dbReference type="ARBA" id="ARBA00022763"/>
    </source>
</evidence>
<keyword evidence="5" id="KW-0378">Hydrolase</keyword>
<keyword evidence="7" id="KW-0067">ATP-binding</keyword>
<dbReference type="GO" id="GO:0005524">
    <property type="term" value="F:ATP binding"/>
    <property type="evidence" value="ECO:0007669"/>
    <property type="project" value="UniProtKB-KW"/>
</dbReference>
<dbReference type="InterPro" id="IPR027417">
    <property type="entry name" value="P-loop_NTPase"/>
</dbReference>
<keyword evidence="1" id="KW-0004">4Fe-4S</keyword>
<evidence type="ECO:0000256" key="13">
    <source>
        <dbReference type="SAM" id="MobiDB-lite"/>
    </source>
</evidence>
<dbReference type="SMART" id="SM00491">
    <property type="entry name" value="HELICc2"/>
    <property type="match status" value="1"/>
</dbReference>
<sequence length="739" mass="84699">MAPEYQKFFPKPSFYPNQKEAMDSIYDALLAKKLVLFEGACGTGKTLSALAPSLAIARKEKKKVIIATNVHQQMEQFIDEAREIRGMADIKVAVLKGKAHMCPLEKDYDECNVLRENTYELLEIERDLSDLRLKEKDAIQKAKQGDRSFADLRNDIVSQIRSEEDRLSGLRKRSCGYLREVLLKPNEQFNDWLFKGVRRPEEIVEESLKKGQCGYELLKRNLKEAELIICNYHHLLDPGIQRTVLSWMDCELDDVIIIFDEAHNLEPQARSHSSQTLSEHTVDKAIFEAASIKSDIKDEIEFFQLLLKNTIVTAYESRFGFGDVERLTASWMDITIRDPYGRDDLLCQKIMHELSERKIDVKKLLEEAVDRGIEIDEKYREEYKNGRSESKKTSALLMVSAFMLSYINQSHDVNHYPVLNVRRTREGEVYGRIELFSCIPTEVTKPLMNGAFGVVLMSATLKPFDMVRKTLGIERETLEISFGTTFPPERRRTIAVDIAPQFAKNRGEQGMVENMVSLLEDVINYSDGNVLIFFPSSGEALKYYNLIKVDVPVFLDEAGISAQDTKNEFFKQGDSGGKAVLISYLWGTLTEGVDYKFDRCRTVVVVGVGFPSLNDRMKAIQNAYDDMFGIGKGWEYGVLYPTIRRIRQANGRVVRSPLDYGLRILADARYTAESVKTLKRFSVHMHFPEDERKEFRDVKPDKVKYSMMNFFNDLKAPQEEPSEPPVKQKNPGKKKKSKA</sequence>
<keyword evidence="4" id="KW-0227">DNA damage</keyword>
<keyword evidence="12" id="KW-0413">Isomerase</keyword>
<evidence type="ECO:0000313" key="16">
    <source>
        <dbReference type="Proteomes" id="UP001320159"/>
    </source>
</evidence>
<dbReference type="GO" id="GO:0051539">
    <property type="term" value="F:4 iron, 4 sulfur cluster binding"/>
    <property type="evidence" value="ECO:0007669"/>
    <property type="project" value="UniProtKB-KW"/>
</dbReference>
<evidence type="ECO:0000256" key="8">
    <source>
        <dbReference type="ARBA" id="ARBA00023004"/>
    </source>
</evidence>
<dbReference type="InterPro" id="IPR042493">
    <property type="entry name" value="XPD_DNA_FeS"/>
</dbReference>
<dbReference type="InterPro" id="IPR006555">
    <property type="entry name" value="ATP-dep_Helicase_C"/>
</dbReference>
<evidence type="ECO:0000259" key="14">
    <source>
        <dbReference type="PROSITE" id="PS51193"/>
    </source>
</evidence>
<dbReference type="RefSeq" id="WP_230739872.1">
    <property type="nucleotide sequence ID" value="NZ_PGCK01000001.1"/>
</dbReference>
<dbReference type="SMART" id="SM00487">
    <property type="entry name" value="DEXDc"/>
    <property type="match status" value="1"/>
</dbReference>
<evidence type="ECO:0000256" key="6">
    <source>
        <dbReference type="ARBA" id="ARBA00022806"/>
    </source>
</evidence>
<keyword evidence="2" id="KW-0479">Metal-binding</keyword>
<keyword evidence="3" id="KW-0547">Nucleotide-binding</keyword>
<protein>
    <submittedName>
        <fullName evidence="15">ATP-dependent DNA helicase</fullName>
    </submittedName>
</protein>
<gene>
    <name evidence="15" type="ORF">CUJ83_01695</name>
</gene>
<feature type="domain" description="Helicase ATP-binding" evidence="14">
    <location>
        <begin position="4"/>
        <end position="308"/>
    </location>
</feature>
<dbReference type="Gene3D" id="1.10.30.20">
    <property type="entry name" value="Bacterial XPD DNA helicase, FeS cluster domain"/>
    <property type="match status" value="1"/>
</dbReference>
<keyword evidence="10" id="KW-0238">DNA-binding</keyword>
<evidence type="ECO:0000256" key="12">
    <source>
        <dbReference type="ARBA" id="ARBA00023235"/>
    </source>
</evidence>
<evidence type="ECO:0000256" key="9">
    <source>
        <dbReference type="ARBA" id="ARBA00023014"/>
    </source>
</evidence>
<dbReference type="GO" id="GO:0046872">
    <property type="term" value="F:metal ion binding"/>
    <property type="evidence" value="ECO:0007669"/>
    <property type="project" value="UniProtKB-KW"/>
</dbReference>